<dbReference type="EMBL" id="JASGXD010000003">
    <property type="protein sequence ID" value="KAK6007222.1"/>
    <property type="molecule type" value="Genomic_DNA"/>
</dbReference>
<sequence length="174" mass="19665">MMDIPSHEFCQLKRTLLDKGNKPFHDFLMIRYSDEPKQGAETVRLKEMEDASRILEATASWTDKEKYSAGVNRVSVMVQSPWPKQMPFPIPSTSSTPKKRKRTSKVDTTIVTTEPARKHPKPGPGFRDMVLENTKRTGLVSSISASEFYGVANDFNPVQYEDPGARRVDGSEDE</sequence>
<accession>A0ABR0TT17</accession>
<comment type="caution">
    <text evidence="2">The sequence shown here is derived from an EMBL/GenBank/DDBJ whole genome shotgun (WGS) entry which is preliminary data.</text>
</comment>
<feature type="region of interest" description="Disordered" evidence="1">
    <location>
        <begin position="155"/>
        <end position="174"/>
    </location>
</feature>
<feature type="compositionally biased region" description="Basic and acidic residues" evidence="1">
    <location>
        <begin position="163"/>
        <end position="174"/>
    </location>
</feature>
<gene>
    <name evidence="2" type="ORF">QM012_006230</name>
</gene>
<organism evidence="2 3">
    <name type="scientific">Aureobasidium pullulans</name>
    <name type="common">Black yeast</name>
    <name type="synonym">Pullularia pullulans</name>
    <dbReference type="NCBI Taxonomy" id="5580"/>
    <lineage>
        <taxon>Eukaryota</taxon>
        <taxon>Fungi</taxon>
        <taxon>Dikarya</taxon>
        <taxon>Ascomycota</taxon>
        <taxon>Pezizomycotina</taxon>
        <taxon>Dothideomycetes</taxon>
        <taxon>Dothideomycetidae</taxon>
        <taxon>Dothideales</taxon>
        <taxon>Saccotheciaceae</taxon>
        <taxon>Aureobasidium</taxon>
    </lineage>
</organism>
<evidence type="ECO:0000313" key="3">
    <source>
        <dbReference type="Proteomes" id="UP001341245"/>
    </source>
</evidence>
<proteinExistence type="predicted"/>
<name>A0ABR0TT17_AURPU</name>
<dbReference type="Proteomes" id="UP001341245">
    <property type="component" value="Unassembled WGS sequence"/>
</dbReference>
<keyword evidence="3" id="KW-1185">Reference proteome</keyword>
<protein>
    <submittedName>
        <fullName evidence="2">Uncharacterized protein</fullName>
    </submittedName>
</protein>
<evidence type="ECO:0000313" key="2">
    <source>
        <dbReference type="EMBL" id="KAK6007222.1"/>
    </source>
</evidence>
<evidence type="ECO:0000256" key="1">
    <source>
        <dbReference type="SAM" id="MobiDB-lite"/>
    </source>
</evidence>
<feature type="region of interest" description="Disordered" evidence="1">
    <location>
        <begin position="82"/>
        <end position="129"/>
    </location>
</feature>
<reference evidence="2 3" key="1">
    <citation type="submission" date="2023-11" db="EMBL/GenBank/DDBJ databases">
        <title>Draft genome sequence and annotation of the polyextremotolerant black yeast-like fungus Aureobasidium pullulans NRRL 62042.</title>
        <authorList>
            <person name="Dielentheis-Frenken M.R.E."/>
            <person name="Wibberg D."/>
            <person name="Blank L.M."/>
            <person name="Tiso T."/>
        </authorList>
    </citation>
    <scope>NUCLEOTIDE SEQUENCE [LARGE SCALE GENOMIC DNA]</scope>
    <source>
        <strain evidence="2 3">NRRL 62042</strain>
    </source>
</reference>